<feature type="domain" description="Multidrug resistance protein MdtA-like barrel-sandwich hybrid" evidence="3">
    <location>
        <begin position="67"/>
        <end position="192"/>
    </location>
</feature>
<accession>A0A2U2BMI9</accession>
<dbReference type="Pfam" id="PF25917">
    <property type="entry name" value="BSH_RND"/>
    <property type="match status" value="1"/>
</dbReference>
<dbReference type="Gene3D" id="2.40.420.20">
    <property type="match status" value="1"/>
</dbReference>
<evidence type="ECO:0000259" key="5">
    <source>
        <dbReference type="Pfam" id="PF25989"/>
    </source>
</evidence>
<feature type="domain" description="CusB-like beta-barrel" evidence="4">
    <location>
        <begin position="199"/>
        <end position="271"/>
    </location>
</feature>
<dbReference type="SUPFAM" id="SSF111369">
    <property type="entry name" value="HlyD-like secretion proteins"/>
    <property type="match status" value="1"/>
</dbReference>
<gene>
    <name evidence="6" type="ORF">DF183_00395</name>
</gene>
<dbReference type="InterPro" id="IPR058637">
    <property type="entry name" value="YknX-like_C"/>
</dbReference>
<reference evidence="6 7" key="2">
    <citation type="submission" date="2018-05" db="EMBL/GenBank/DDBJ databases">
        <authorList>
            <person name="Lanie J.A."/>
            <person name="Ng W.-L."/>
            <person name="Kazmierczak K.M."/>
            <person name="Andrzejewski T.M."/>
            <person name="Davidsen T.M."/>
            <person name="Wayne K.J."/>
            <person name="Tettelin H."/>
            <person name="Glass J.I."/>
            <person name="Rusch D."/>
            <person name="Podicherti R."/>
            <person name="Tsui H.-C.T."/>
            <person name="Winkler M.E."/>
        </authorList>
    </citation>
    <scope>NUCLEOTIDE SEQUENCE [LARGE SCALE GENOMIC DNA]</scope>
    <source>
        <strain evidence="6 7">YBY</strain>
    </source>
</reference>
<dbReference type="STRING" id="511.UZ73_04465"/>
<dbReference type="Pfam" id="PF25989">
    <property type="entry name" value="YknX_C"/>
    <property type="match status" value="1"/>
</dbReference>
<keyword evidence="2" id="KW-0175">Coiled coil</keyword>
<dbReference type="NCBIfam" id="TIGR01730">
    <property type="entry name" value="RND_mfp"/>
    <property type="match status" value="1"/>
</dbReference>
<dbReference type="EMBL" id="QEXO01000001">
    <property type="protein sequence ID" value="PWE15235.1"/>
    <property type="molecule type" value="Genomic_DNA"/>
</dbReference>
<dbReference type="Gene3D" id="1.10.287.470">
    <property type="entry name" value="Helix hairpin bin"/>
    <property type="match status" value="1"/>
</dbReference>
<evidence type="ECO:0000313" key="6">
    <source>
        <dbReference type="EMBL" id="PWE15235.1"/>
    </source>
</evidence>
<dbReference type="PANTHER" id="PTHR30469">
    <property type="entry name" value="MULTIDRUG RESISTANCE PROTEIN MDTA"/>
    <property type="match status" value="1"/>
</dbReference>
<feature type="domain" description="YknX-like C-terminal permuted SH3-like" evidence="5">
    <location>
        <begin position="277"/>
        <end position="349"/>
    </location>
</feature>
<feature type="coiled-coil region" evidence="2">
    <location>
        <begin position="94"/>
        <end position="157"/>
    </location>
</feature>
<dbReference type="GO" id="GO:1990281">
    <property type="term" value="C:efflux pump complex"/>
    <property type="evidence" value="ECO:0007669"/>
    <property type="project" value="TreeGrafter"/>
</dbReference>
<evidence type="ECO:0000259" key="4">
    <source>
        <dbReference type="Pfam" id="PF25954"/>
    </source>
</evidence>
<dbReference type="RefSeq" id="WP_109088155.1">
    <property type="nucleotide sequence ID" value="NZ_JAGKLK010000008.1"/>
</dbReference>
<dbReference type="Gene3D" id="2.40.30.170">
    <property type="match status" value="1"/>
</dbReference>
<evidence type="ECO:0000256" key="1">
    <source>
        <dbReference type="ARBA" id="ARBA00009477"/>
    </source>
</evidence>
<dbReference type="Gene3D" id="2.40.50.100">
    <property type="match status" value="1"/>
</dbReference>
<evidence type="ECO:0000256" key="2">
    <source>
        <dbReference type="SAM" id="Coils"/>
    </source>
</evidence>
<evidence type="ECO:0000313" key="7">
    <source>
        <dbReference type="Proteomes" id="UP000245216"/>
    </source>
</evidence>
<protein>
    <submittedName>
        <fullName evidence="6">Efflux transporter periplasmic adaptor subunit</fullName>
    </submittedName>
</protein>
<evidence type="ECO:0000259" key="3">
    <source>
        <dbReference type="Pfam" id="PF25917"/>
    </source>
</evidence>
<sequence>MSSRRTWIMIPVLAGVLAIGWRLLPASQEAQAGGGYPPAVVELANVESQTAPRLLHAVGALEAWQQVLLSAETSGRIRKIDFTSGQQVKAGQPLVLLNDELEQASVRREQAQVKQAAIQLTRVRKLKEQQAATQEQLDQAQADHAVAQAQLQYQRAELALKQIAAPFSGRIGITSLHQGHYLQPGQPIASLVDDSQLRVNLTVPEQSLPDLKVGQTLQVQVDAWPGENFQAEISAIDPLIGDSRTLRLQALLPNPDNRLKAGMYARAQLKRPAEAPVLTVPETALTYTAYGQTVFVASPTDQGLWQVKRVAVQTGEQWDERVEIIDGLKEGDQVVSAGQIKIQDGSTVQTAKDKEPV</sequence>
<reference evidence="6 7" key="1">
    <citation type="submission" date="2018-05" db="EMBL/GenBank/DDBJ databases">
        <title>Genome Sequence of an Efficient Indole-Degrading Bacterium, Alcaligenes sp.YBY.</title>
        <authorList>
            <person name="Yang B."/>
        </authorList>
    </citation>
    <scope>NUCLEOTIDE SEQUENCE [LARGE SCALE GENOMIC DNA]</scope>
    <source>
        <strain evidence="6 7">YBY</strain>
    </source>
</reference>
<dbReference type="GO" id="GO:0015562">
    <property type="term" value="F:efflux transmembrane transporter activity"/>
    <property type="evidence" value="ECO:0007669"/>
    <property type="project" value="TreeGrafter"/>
</dbReference>
<dbReference type="InterPro" id="IPR058792">
    <property type="entry name" value="Beta-barrel_RND_2"/>
</dbReference>
<name>A0A2U2BMI9_ALCFA</name>
<comment type="caution">
    <text evidence="6">The sequence shown here is derived from an EMBL/GenBank/DDBJ whole genome shotgun (WGS) entry which is preliminary data.</text>
</comment>
<dbReference type="Pfam" id="PF25954">
    <property type="entry name" value="Beta-barrel_RND_2"/>
    <property type="match status" value="1"/>
</dbReference>
<organism evidence="6 7">
    <name type="scientific">Alcaligenes faecalis</name>
    <dbReference type="NCBI Taxonomy" id="511"/>
    <lineage>
        <taxon>Bacteria</taxon>
        <taxon>Pseudomonadati</taxon>
        <taxon>Pseudomonadota</taxon>
        <taxon>Betaproteobacteria</taxon>
        <taxon>Burkholderiales</taxon>
        <taxon>Alcaligenaceae</taxon>
        <taxon>Alcaligenes</taxon>
    </lineage>
</organism>
<dbReference type="InterPro" id="IPR058625">
    <property type="entry name" value="MdtA-like_BSH"/>
</dbReference>
<dbReference type="PANTHER" id="PTHR30469:SF29">
    <property type="entry name" value="BLR2860 PROTEIN"/>
    <property type="match status" value="1"/>
</dbReference>
<dbReference type="AlphaFoldDB" id="A0A2U2BMI9"/>
<dbReference type="FunFam" id="2.40.30.170:FF:000010">
    <property type="entry name" value="Efflux RND transporter periplasmic adaptor subunit"/>
    <property type="match status" value="1"/>
</dbReference>
<comment type="similarity">
    <text evidence="1">Belongs to the membrane fusion protein (MFP) (TC 8.A.1) family.</text>
</comment>
<proteinExistence type="inferred from homology"/>
<dbReference type="Proteomes" id="UP000245216">
    <property type="component" value="Unassembled WGS sequence"/>
</dbReference>
<dbReference type="InterPro" id="IPR006143">
    <property type="entry name" value="RND_pump_MFP"/>
</dbReference>